<dbReference type="RefSeq" id="WP_347783481.1">
    <property type="nucleotide sequence ID" value="NZ_JBBMFV010000004.1"/>
</dbReference>
<reference evidence="3 4" key="1">
    <citation type="journal article" date="2024" name="Appl. Microbiol. Biotechnol.">
        <title>Biosynthetic gene clusters with biotechnological applications in novel Antarctic isolates from Actinomycetota.</title>
        <authorList>
            <person name="Bruna P."/>
            <person name="Nunez-Montero K."/>
            <person name="Contreras M.J."/>
            <person name="Leal K."/>
            <person name="Garcia M."/>
            <person name="Abanto M."/>
            <person name="Barrientos L."/>
        </authorList>
    </citation>
    <scope>NUCLEOTIDE SEQUENCE [LARGE SCALE GENOMIC DNA]</scope>
    <source>
        <strain evidence="3 4">Se16.17</strain>
    </source>
</reference>
<dbReference type="EMBL" id="JBBMFV010000004">
    <property type="protein sequence ID" value="MEO3943361.1"/>
    <property type="molecule type" value="Genomic_DNA"/>
</dbReference>
<dbReference type="Pfam" id="PF01261">
    <property type="entry name" value="AP_endonuc_2"/>
    <property type="match status" value="1"/>
</dbReference>
<gene>
    <name evidence="3" type="ORF">V3C41_19995</name>
</gene>
<evidence type="ECO:0000313" key="3">
    <source>
        <dbReference type="EMBL" id="MEO3943361.1"/>
    </source>
</evidence>
<accession>A0ABV0GXE0</accession>
<keyword evidence="1" id="KW-0119">Carbohydrate metabolism</keyword>
<protein>
    <submittedName>
        <fullName evidence="3">Sugar phosphate isomerase/epimerase</fullName>
    </submittedName>
</protein>
<sequence>MKRTIGLAHLSALHLSPPELVDAAADAGFTSVGVRVFPATKGESTYPMAAGSELSARMLDRLADRGVAVRDVEVFTLDGNRGRAEWAPVLEAGAALGASVLNVIGSDPDAIRLRDSLSALVEDARGFGIRPSVEPISYQPLSSVSEAGRLVKQTGCGIMLDILHFVRAGGRIAELQHLPTEAVTVIQLCDGPADTPDLPVPRAMPLGQDVNGSRRQIESRSKRLAPGEGVFPLREILDLFPDTPVSVEVPDVLAVEAHGTVAHLQHLYEAAATLTRTSPKTEAK</sequence>
<name>A0ABV0GXE0_PAENI</name>
<dbReference type="PANTHER" id="PTHR12110:SF48">
    <property type="entry name" value="BLL3656 PROTEIN"/>
    <property type="match status" value="1"/>
</dbReference>
<dbReference type="SUPFAM" id="SSF51658">
    <property type="entry name" value="Xylose isomerase-like"/>
    <property type="match status" value="1"/>
</dbReference>
<dbReference type="GO" id="GO:0016853">
    <property type="term" value="F:isomerase activity"/>
    <property type="evidence" value="ECO:0007669"/>
    <property type="project" value="UniProtKB-KW"/>
</dbReference>
<dbReference type="InterPro" id="IPR013022">
    <property type="entry name" value="Xyl_isomerase-like_TIM-brl"/>
</dbReference>
<evidence type="ECO:0000313" key="4">
    <source>
        <dbReference type="Proteomes" id="UP001448614"/>
    </source>
</evidence>
<proteinExistence type="predicted"/>
<comment type="caution">
    <text evidence="3">The sequence shown here is derived from an EMBL/GenBank/DDBJ whole genome shotgun (WGS) entry which is preliminary data.</text>
</comment>
<keyword evidence="4" id="KW-1185">Reference proteome</keyword>
<organism evidence="3 4">
    <name type="scientific">Paenarthrobacter nicotinovorans</name>
    <name type="common">Arthrobacter nicotinovorans</name>
    <dbReference type="NCBI Taxonomy" id="29320"/>
    <lineage>
        <taxon>Bacteria</taxon>
        <taxon>Bacillati</taxon>
        <taxon>Actinomycetota</taxon>
        <taxon>Actinomycetes</taxon>
        <taxon>Micrococcales</taxon>
        <taxon>Micrococcaceae</taxon>
        <taxon>Paenarthrobacter</taxon>
    </lineage>
</organism>
<evidence type="ECO:0000256" key="1">
    <source>
        <dbReference type="ARBA" id="ARBA00023277"/>
    </source>
</evidence>
<dbReference type="InterPro" id="IPR036237">
    <property type="entry name" value="Xyl_isomerase-like_sf"/>
</dbReference>
<keyword evidence="3" id="KW-0413">Isomerase</keyword>
<feature type="domain" description="Xylose isomerase-like TIM barrel" evidence="2">
    <location>
        <begin position="21"/>
        <end position="252"/>
    </location>
</feature>
<dbReference type="PANTHER" id="PTHR12110">
    <property type="entry name" value="HYDROXYPYRUVATE ISOMERASE"/>
    <property type="match status" value="1"/>
</dbReference>
<dbReference type="Gene3D" id="3.20.20.150">
    <property type="entry name" value="Divalent-metal-dependent TIM barrel enzymes"/>
    <property type="match status" value="1"/>
</dbReference>
<evidence type="ECO:0000259" key="2">
    <source>
        <dbReference type="Pfam" id="PF01261"/>
    </source>
</evidence>
<dbReference type="InterPro" id="IPR050312">
    <property type="entry name" value="IolE/XylAMocC-like"/>
</dbReference>
<dbReference type="Proteomes" id="UP001448614">
    <property type="component" value="Unassembled WGS sequence"/>
</dbReference>